<dbReference type="EMBL" id="LR746496">
    <property type="protein sequence ID" value="CAA7603055.1"/>
    <property type="molecule type" value="Genomic_DNA"/>
</dbReference>
<dbReference type="InterPro" id="IPR014710">
    <property type="entry name" value="RmlC-like_jellyroll"/>
</dbReference>
<evidence type="ECO:0000256" key="1">
    <source>
        <dbReference type="ARBA" id="ARBA00022723"/>
    </source>
</evidence>
<evidence type="ECO:0000313" key="4">
    <source>
        <dbReference type="EMBL" id="CEJ08707.1"/>
    </source>
</evidence>
<name>A0A8S0Y4K1_9FIRM</name>
<dbReference type="InterPro" id="IPR011051">
    <property type="entry name" value="RmlC_Cupin_sf"/>
</dbReference>
<dbReference type="Pfam" id="PF07883">
    <property type="entry name" value="Cupin_2"/>
    <property type="match status" value="1"/>
</dbReference>
<keyword evidence="5" id="KW-1185">Reference proteome</keyword>
<reference evidence="4" key="1">
    <citation type="submission" date="2014-11" db="EMBL/GenBank/DDBJ databases">
        <authorList>
            <person name="Hornung B.V."/>
        </authorList>
    </citation>
    <scope>NUCLEOTIDE SEQUENCE</scope>
    <source>
        <strain evidence="4">INE</strain>
    </source>
</reference>
<dbReference type="Proteomes" id="UP001071230">
    <property type="component" value="Unassembled WGS sequence"/>
</dbReference>
<feature type="domain" description="Cupin type-2" evidence="2">
    <location>
        <begin position="41"/>
        <end position="103"/>
    </location>
</feature>
<dbReference type="EMBL" id="CDGJ01000091">
    <property type="protein sequence ID" value="CEJ08707.1"/>
    <property type="molecule type" value="Genomic_DNA"/>
</dbReference>
<dbReference type="InterPro" id="IPR051610">
    <property type="entry name" value="GPI/OXD"/>
</dbReference>
<organism evidence="3">
    <name type="scientific">Acididesulfobacillus acetoxydans</name>
    <dbReference type="NCBI Taxonomy" id="1561005"/>
    <lineage>
        <taxon>Bacteria</taxon>
        <taxon>Bacillati</taxon>
        <taxon>Bacillota</taxon>
        <taxon>Clostridia</taxon>
        <taxon>Eubacteriales</taxon>
        <taxon>Peptococcaceae</taxon>
        <taxon>Acididesulfobacillus</taxon>
    </lineage>
</organism>
<evidence type="ECO:0000313" key="5">
    <source>
        <dbReference type="Proteomes" id="UP001071230"/>
    </source>
</evidence>
<dbReference type="KEGG" id="aacx:DEACI_3878"/>
<dbReference type="Proteomes" id="UP000836597">
    <property type="component" value="Chromosome"/>
</dbReference>
<sequence>MIRYIYEIPPAVKSEARTSRLVLSGSDVRCTVVVTDLGANGGRNSLHSHTVDEIIHIVTGKGYCRLGNETVNINDGSVLYVKANVIHQQVNEASEQMRMFCVFVPSLSDSELATIFMSHHEDEGG</sequence>
<evidence type="ECO:0000313" key="3">
    <source>
        <dbReference type="EMBL" id="CAA7603055.1"/>
    </source>
</evidence>
<dbReference type="Gene3D" id="2.60.120.10">
    <property type="entry name" value="Jelly Rolls"/>
    <property type="match status" value="1"/>
</dbReference>
<dbReference type="PANTHER" id="PTHR35848:SF6">
    <property type="entry name" value="CUPIN TYPE-2 DOMAIN-CONTAINING PROTEIN"/>
    <property type="match status" value="1"/>
</dbReference>
<protein>
    <submittedName>
        <fullName evidence="3">Cupin domain protein</fullName>
    </submittedName>
    <submittedName>
        <fullName evidence="4">RmlC-like cupin domain</fullName>
    </submittedName>
</protein>
<keyword evidence="1" id="KW-0479">Metal-binding</keyword>
<dbReference type="GO" id="GO:0046872">
    <property type="term" value="F:metal ion binding"/>
    <property type="evidence" value="ECO:0007669"/>
    <property type="project" value="UniProtKB-KW"/>
</dbReference>
<reference evidence="3" key="2">
    <citation type="submission" date="2020-01" db="EMBL/GenBank/DDBJ databases">
        <authorList>
            <person name="Hornung B."/>
        </authorList>
    </citation>
    <scope>NUCLEOTIDE SEQUENCE</scope>
    <source>
        <strain evidence="3">PacBioINE</strain>
    </source>
</reference>
<proteinExistence type="predicted"/>
<gene>
    <name evidence="4" type="ORF">DEACI_3186</name>
    <name evidence="3" type="ORF">DEACI_3878</name>
</gene>
<accession>A0A8S0Y4K1</accession>
<dbReference type="SUPFAM" id="SSF51182">
    <property type="entry name" value="RmlC-like cupins"/>
    <property type="match status" value="1"/>
</dbReference>
<dbReference type="AlphaFoldDB" id="A0A8S0Y4K1"/>
<dbReference type="PANTHER" id="PTHR35848">
    <property type="entry name" value="OXALATE-BINDING PROTEIN"/>
    <property type="match status" value="1"/>
</dbReference>
<evidence type="ECO:0000259" key="2">
    <source>
        <dbReference type="Pfam" id="PF07883"/>
    </source>
</evidence>
<dbReference type="InterPro" id="IPR013096">
    <property type="entry name" value="Cupin_2"/>
</dbReference>